<proteinExistence type="predicted"/>
<dbReference type="EMBL" id="JBHRYC010000002">
    <property type="protein sequence ID" value="MFC3635802.1"/>
    <property type="molecule type" value="Genomic_DNA"/>
</dbReference>
<evidence type="ECO:0008006" key="3">
    <source>
        <dbReference type="Google" id="ProtNLM"/>
    </source>
</evidence>
<keyword evidence="2" id="KW-1185">Reference proteome</keyword>
<protein>
    <recommendedName>
        <fullName evidence="3">DUF1828 domain-containing protein</fullName>
    </recommendedName>
</protein>
<dbReference type="RefSeq" id="WP_191321517.1">
    <property type="nucleotide sequence ID" value="NZ_BNCG01000105.1"/>
</dbReference>
<dbReference type="Proteomes" id="UP001595704">
    <property type="component" value="Unassembled WGS sequence"/>
</dbReference>
<gene>
    <name evidence="1" type="ORF">ACFONL_00105</name>
</gene>
<sequence>MVAKTDLIRSASMRDLLEEIAAELITTNVENDEGYLSLPLLYPGGAGAVVRVRRDNDGYIVTDGGDGYREAEHLGGESAYSRIAPVIAAQHGVGFDGFSMFSTRVEREWLANTVLFTGAASKSAVDRTAERLTEERQKKAKSTFKDRITEAFGKAASFDVEIRGASLRTYKFDARIQRGDHISIFELVMPHAASVNNAFVKLHDISRLDADLTASVMLANRAKMDAGEITLLSSAAQHVIGLSDAKEVILEAA</sequence>
<name>A0ABV7UAX7_9HYPH</name>
<accession>A0ABV7UAX7</accession>
<evidence type="ECO:0000313" key="2">
    <source>
        <dbReference type="Proteomes" id="UP001595704"/>
    </source>
</evidence>
<organism evidence="1 2">
    <name type="scientific">Camelimonas fluminis</name>
    <dbReference type="NCBI Taxonomy" id="1576911"/>
    <lineage>
        <taxon>Bacteria</taxon>
        <taxon>Pseudomonadati</taxon>
        <taxon>Pseudomonadota</taxon>
        <taxon>Alphaproteobacteria</taxon>
        <taxon>Hyphomicrobiales</taxon>
        <taxon>Chelatococcaceae</taxon>
        <taxon>Camelimonas</taxon>
    </lineage>
</organism>
<evidence type="ECO:0000313" key="1">
    <source>
        <dbReference type="EMBL" id="MFC3635802.1"/>
    </source>
</evidence>
<reference evidence="2" key="1">
    <citation type="journal article" date="2019" name="Int. J. Syst. Evol. Microbiol.">
        <title>The Global Catalogue of Microorganisms (GCM) 10K type strain sequencing project: providing services to taxonomists for standard genome sequencing and annotation.</title>
        <authorList>
            <consortium name="The Broad Institute Genomics Platform"/>
            <consortium name="The Broad Institute Genome Sequencing Center for Infectious Disease"/>
            <person name="Wu L."/>
            <person name="Ma J."/>
        </authorList>
    </citation>
    <scope>NUCLEOTIDE SEQUENCE [LARGE SCALE GENOMIC DNA]</scope>
    <source>
        <strain evidence="2">KCTC 42282</strain>
    </source>
</reference>
<comment type="caution">
    <text evidence="1">The sequence shown here is derived from an EMBL/GenBank/DDBJ whole genome shotgun (WGS) entry which is preliminary data.</text>
</comment>